<proteinExistence type="predicted"/>
<organism evidence="2 3">
    <name type="scientific">Purpureocillium lilacinum</name>
    <name type="common">Paecilomyces lilacinus</name>
    <dbReference type="NCBI Taxonomy" id="33203"/>
    <lineage>
        <taxon>Eukaryota</taxon>
        <taxon>Fungi</taxon>
        <taxon>Dikarya</taxon>
        <taxon>Ascomycota</taxon>
        <taxon>Pezizomycotina</taxon>
        <taxon>Sordariomycetes</taxon>
        <taxon>Hypocreomycetidae</taxon>
        <taxon>Hypocreales</taxon>
        <taxon>Ophiocordycipitaceae</taxon>
        <taxon>Purpureocillium</taxon>
    </lineage>
</organism>
<dbReference type="Proteomes" id="UP000245956">
    <property type="component" value="Unassembled WGS sequence"/>
</dbReference>
<protein>
    <submittedName>
        <fullName evidence="2">Uncharacterized protein</fullName>
    </submittedName>
</protein>
<dbReference type="EMBL" id="LCWV01000004">
    <property type="protein sequence ID" value="PWI73830.1"/>
    <property type="molecule type" value="Genomic_DNA"/>
</dbReference>
<comment type="caution">
    <text evidence="2">The sequence shown here is derived from an EMBL/GenBank/DDBJ whole genome shotgun (WGS) entry which is preliminary data.</text>
</comment>
<name>A0A2U3EHB2_PURLI</name>
<dbReference type="AlphaFoldDB" id="A0A2U3EHB2"/>
<accession>A0A2U3EHB2</accession>
<reference evidence="2 3" key="1">
    <citation type="journal article" date="2016" name="Front. Microbiol.">
        <title>Genome and transcriptome sequences reveal the specific parasitism of the nematophagous Purpureocillium lilacinum 36-1.</title>
        <authorList>
            <person name="Xie J."/>
            <person name="Li S."/>
            <person name="Mo C."/>
            <person name="Xiao X."/>
            <person name="Peng D."/>
            <person name="Wang G."/>
            <person name="Xiao Y."/>
        </authorList>
    </citation>
    <scope>NUCLEOTIDE SEQUENCE [LARGE SCALE GENOMIC DNA]</scope>
    <source>
        <strain evidence="2 3">36-1</strain>
    </source>
</reference>
<evidence type="ECO:0000313" key="3">
    <source>
        <dbReference type="Proteomes" id="UP000245956"/>
    </source>
</evidence>
<feature type="region of interest" description="Disordered" evidence="1">
    <location>
        <begin position="1"/>
        <end position="55"/>
    </location>
</feature>
<evidence type="ECO:0000313" key="2">
    <source>
        <dbReference type="EMBL" id="PWI73830.1"/>
    </source>
</evidence>
<sequence>MVHHSQWTDSAGREQRVAQQASKLASLGRGQRRDATLGGAQDATDRFRDDEGEDDVVSGEIHRIRQDPARTARAGVRATMPSDVCGLAGDRSTVEAGPAYECVPLQLQRSRTMLVQASIPHLHKQEQGEAFGPYAAASATKAPTTTVQYLNLEHKSTEVAAGRRAGEPAVVVVKVRWCPPSMWSGRVRCAPGAPSGSALSLPTGVLASCKPARPLPLQPPLHAELQIQLRVVGVRGFLHHHHPQGARYRNVTLLEPTRAQAKKQQLATEDQKKAEVACSPQACFSLGVWWSPRLARH</sequence>
<gene>
    <name evidence="2" type="ORF">PCL_09106</name>
</gene>
<evidence type="ECO:0000256" key="1">
    <source>
        <dbReference type="SAM" id="MobiDB-lite"/>
    </source>
</evidence>